<proteinExistence type="predicted"/>
<organism evidence="1 2">
    <name type="scientific">Roseburia intestinalis XB6B4</name>
    <dbReference type="NCBI Taxonomy" id="718255"/>
    <lineage>
        <taxon>Bacteria</taxon>
        <taxon>Bacillati</taxon>
        <taxon>Bacillota</taxon>
        <taxon>Clostridia</taxon>
        <taxon>Lachnospirales</taxon>
        <taxon>Lachnospiraceae</taxon>
        <taxon>Roseburia</taxon>
    </lineage>
</organism>
<name>D4KWE7_9FIRM</name>
<dbReference type="GO" id="GO:0004252">
    <property type="term" value="F:serine-type endopeptidase activity"/>
    <property type="evidence" value="ECO:0007669"/>
    <property type="project" value="InterPro"/>
</dbReference>
<dbReference type="GO" id="GO:0006508">
    <property type="term" value="P:proteolysis"/>
    <property type="evidence" value="ECO:0007669"/>
    <property type="project" value="InterPro"/>
</dbReference>
<dbReference type="EMBL" id="FP929050">
    <property type="protein sequence ID" value="CBL11687.1"/>
    <property type="molecule type" value="Genomic_DNA"/>
</dbReference>
<dbReference type="PATRIC" id="fig|718255.3.peg.2228"/>
<dbReference type="HOGENOM" id="CLU_2587532_0_0_9"/>
<evidence type="ECO:0000313" key="2">
    <source>
        <dbReference type="Proteomes" id="UP000008953"/>
    </source>
</evidence>
<accession>D4KWE7</accession>
<dbReference type="KEGG" id="rix:RO1_10250"/>
<dbReference type="Proteomes" id="UP000008953">
    <property type="component" value="Chromosome"/>
</dbReference>
<reference evidence="1 2" key="1">
    <citation type="submission" date="2010-03" db="EMBL/GenBank/DDBJ databases">
        <title>The genome sequence of Roseburia intestinalis XB6B4.</title>
        <authorList>
            <consortium name="metaHIT consortium -- http://www.metahit.eu/"/>
            <person name="Pajon A."/>
            <person name="Turner K."/>
            <person name="Parkhill J."/>
            <person name="Bernalier A."/>
        </authorList>
    </citation>
    <scope>NUCLEOTIDE SEQUENCE [LARGE SCALE GENOMIC DNA]</scope>
    <source>
        <strain evidence="1 2">XB6B4</strain>
    </source>
</reference>
<dbReference type="InterPro" id="IPR036852">
    <property type="entry name" value="Peptidase_S8/S53_dom_sf"/>
</dbReference>
<dbReference type="AlphaFoldDB" id="D4KWE7"/>
<gene>
    <name evidence="1" type="ORF">RO1_10250</name>
</gene>
<evidence type="ECO:0000313" key="1">
    <source>
        <dbReference type="EMBL" id="CBL11687.1"/>
    </source>
</evidence>
<sequence>MPSVKHSSEYSEKFNIFLSFLAENKFLHIIIWKFFDRMGETMDRVKKMIHTDYAYRSGLSGQNVTVAVMDTGERVIIMSS</sequence>
<protein>
    <submittedName>
        <fullName evidence="1">Uncharacterized protein</fullName>
    </submittedName>
</protein>
<dbReference type="SUPFAM" id="SSF52743">
    <property type="entry name" value="Subtilisin-like"/>
    <property type="match status" value="1"/>
</dbReference>
<reference evidence="1 2" key="2">
    <citation type="submission" date="2010-03" db="EMBL/GenBank/DDBJ databases">
        <authorList>
            <person name="Pajon A."/>
        </authorList>
    </citation>
    <scope>NUCLEOTIDE SEQUENCE [LARGE SCALE GENOMIC DNA]</scope>
    <source>
        <strain evidence="1 2">XB6B4</strain>
    </source>
</reference>